<dbReference type="GO" id="GO:0061630">
    <property type="term" value="F:ubiquitin protein ligase activity"/>
    <property type="evidence" value="ECO:0007669"/>
    <property type="project" value="InterPro"/>
</dbReference>
<dbReference type="InterPro" id="IPR047506">
    <property type="entry name" value="UBR7-like_UBR-box"/>
</dbReference>
<feature type="compositionally biased region" description="Basic and acidic residues" evidence="5">
    <location>
        <begin position="1"/>
        <end position="11"/>
    </location>
</feature>
<dbReference type="AlphaFoldDB" id="A0A2K1QHM8"/>
<keyword evidence="3" id="KW-0862">Zinc</keyword>
<accession>A0A2K1QHM8</accession>
<proteinExistence type="predicted"/>
<dbReference type="InterPro" id="IPR040204">
    <property type="entry name" value="UBR7"/>
</dbReference>
<dbReference type="PROSITE" id="PS51157">
    <property type="entry name" value="ZF_UBR"/>
    <property type="match status" value="1"/>
</dbReference>
<feature type="region of interest" description="Disordered" evidence="5">
    <location>
        <begin position="474"/>
        <end position="495"/>
    </location>
</feature>
<protein>
    <recommendedName>
        <fullName evidence="6">UBR-type domain-containing protein</fullName>
    </recommendedName>
</protein>
<dbReference type="GO" id="GO:0008270">
    <property type="term" value="F:zinc ion binding"/>
    <property type="evidence" value="ECO:0007669"/>
    <property type="project" value="UniProtKB-KW"/>
</dbReference>
<name>A0A2K1QHM8_9PEZI</name>
<comment type="caution">
    <text evidence="7">The sequence shown here is derived from an EMBL/GenBank/DDBJ whole genome shotgun (WGS) entry which is preliminary data.</text>
</comment>
<feature type="region of interest" description="Disordered" evidence="5">
    <location>
        <begin position="203"/>
        <end position="238"/>
    </location>
</feature>
<dbReference type="OrthoDB" id="10262564at2759"/>
<evidence type="ECO:0000256" key="1">
    <source>
        <dbReference type="ARBA" id="ARBA00022723"/>
    </source>
</evidence>
<gene>
    <name evidence="7" type="ORF">CAC42_6876</name>
</gene>
<sequence length="495" mass="53935">MSEEDNKKNGDTRSQISAADSQTAQDYITEQLRLEAEAKEALPYQFDTCTKPLGPLRQSLFSCLTCNPPPQSINDPYNAAGICYSCSISCHGEHELVELFSKRDFECDCGTIRTPETSPCNLRSNPTTGLKGGVKGDVARTDNKYNHNFAGRFCGCADEYDPHKEKGTMFQCLGLGHIEDGGCGEDWWHPECLMGLSRHKDGGLSSMKTKAPPLPSVTETAEAGTTEQEEKSDDPPLPFGFPAEDDFDHIVCYKCVEANPWLKPYAGTTGFLGPVPFFGRDAPQIKAPLAPGHMSADVPVPTIKRKMEEMEVEPEAKRSKSDLSETTAEPTSNGISPPEEPRHATLPKPIDGKFSLFLKDDFRDHLCRCRQCFPALAKHVQLLEEEDTYEPPVSESESGDGQGSVGSRSLLDRGEAALSTMDRARAIEGVMAYNHLKTNLKSFLQPFAESGQAVGAEDIKAYFAKLRGDEAALAQAAASADGGTDGDSRKEQSGY</sequence>
<keyword evidence="8" id="KW-1185">Reference proteome</keyword>
<feature type="region of interest" description="Disordered" evidence="5">
    <location>
        <begin position="309"/>
        <end position="348"/>
    </location>
</feature>
<dbReference type="Pfam" id="PF02207">
    <property type="entry name" value="zf-UBR"/>
    <property type="match status" value="1"/>
</dbReference>
<feature type="domain" description="UBR-type" evidence="6">
    <location>
        <begin position="47"/>
        <end position="125"/>
    </location>
</feature>
<dbReference type="PANTHER" id="PTHR13513:SF9">
    <property type="entry name" value="E3 UBIQUITIN-PROTEIN LIGASE UBR7-RELATED"/>
    <property type="match status" value="1"/>
</dbReference>
<dbReference type="Proteomes" id="UP000243797">
    <property type="component" value="Unassembled WGS sequence"/>
</dbReference>
<feature type="compositionally biased region" description="Basic and acidic residues" evidence="5">
    <location>
        <begin position="486"/>
        <end position="495"/>
    </location>
</feature>
<dbReference type="CDD" id="cd19677">
    <property type="entry name" value="UBR-box_UBR7"/>
    <property type="match status" value="1"/>
</dbReference>
<dbReference type="GO" id="GO:0005737">
    <property type="term" value="C:cytoplasm"/>
    <property type="evidence" value="ECO:0007669"/>
    <property type="project" value="TreeGrafter"/>
</dbReference>
<evidence type="ECO:0000259" key="6">
    <source>
        <dbReference type="PROSITE" id="PS51157"/>
    </source>
</evidence>
<evidence type="ECO:0000256" key="4">
    <source>
        <dbReference type="PROSITE-ProRule" id="PRU00508"/>
    </source>
</evidence>
<feature type="compositionally biased region" description="Basic and acidic residues" evidence="5">
    <location>
        <begin position="309"/>
        <end position="323"/>
    </location>
</feature>
<organism evidence="7 8">
    <name type="scientific">Sphaceloma murrayae</name>
    <dbReference type="NCBI Taxonomy" id="2082308"/>
    <lineage>
        <taxon>Eukaryota</taxon>
        <taxon>Fungi</taxon>
        <taxon>Dikarya</taxon>
        <taxon>Ascomycota</taxon>
        <taxon>Pezizomycotina</taxon>
        <taxon>Dothideomycetes</taxon>
        <taxon>Dothideomycetidae</taxon>
        <taxon>Myriangiales</taxon>
        <taxon>Elsinoaceae</taxon>
        <taxon>Sphaceloma</taxon>
    </lineage>
</organism>
<feature type="zinc finger region" description="UBR-type" evidence="4">
    <location>
        <begin position="47"/>
        <end position="125"/>
    </location>
</feature>
<evidence type="ECO:0000256" key="3">
    <source>
        <dbReference type="ARBA" id="ARBA00022833"/>
    </source>
</evidence>
<feature type="region of interest" description="Disordered" evidence="5">
    <location>
        <begin position="387"/>
        <end position="408"/>
    </location>
</feature>
<evidence type="ECO:0000313" key="8">
    <source>
        <dbReference type="Proteomes" id="UP000243797"/>
    </source>
</evidence>
<dbReference type="SMART" id="SM00396">
    <property type="entry name" value="ZnF_UBR1"/>
    <property type="match status" value="1"/>
</dbReference>
<reference evidence="7 8" key="1">
    <citation type="submission" date="2017-06" db="EMBL/GenBank/DDBJ databases">
        <title>Draft genome sequence of a variant of Elsinoe murrayae.</title>
        <authorList>
            <person name="Cheng Q."/>
        </authorList>
    </citation>
    <scope>NUCLEOTIDE SEQUENCE [LARGE SCALE GENOMIC DNA]</scope>
    <source>
        <strain evidence="7 8">CQ-2017a</strain>
    </source>
</reference>
<evidence type="ECO:0000313" key="7">
    <source>
        <dbReference type="EMBL" id="PNS14363.1"/>
    </source>
</evidence>
<feature type="region of interest" description="Disordered" evidence="5">
    <location>
        <begin position="1"/>
        <end position="22"/>
    </location>
</feature>
<feature type="compositionally biased region" description="Polar residues" evidence="5">
    <location>
        <begin position="324"/>
        <end position="335"/>
    </location>
</feature>
<keyword evidence="1" id="KW-0479">Metal-binding</keyword>
<dbReference type="STRING" id="2082308.A0A2K1QHM8"/>
<dbReference type="EMBL" id="NKHZ01000088">
    <property type="protein sequence ID" value="PNS14363.1"/>
    <property type="molecule type" value="Genomic_DNA"/>
</dbReference>
<dbReference type="PANTHER" id="PTHR13513">
    <property type="entry name" value="E3 UBIQUITIN-PROTEIN LIGASE UBR7"/>
    <property type="match status" value="1"/>
</dbReference>
<feature type="compositionally biased region" description="Polar residues" evidence="5">
    <location>
        <begin position="12"/>
        <end position="22"/>
    </location>
</feature>
<evidence type="ECO:0000256" key="2">
    <source>
        <dbReference type="ARBA" id="ARBA00022771"/>
    </source>
</evidence>
<keyword evidence="2" id="KW-0863">Zinc-finger</keyword>
<dbReference type="InParanoid" id="A0A2K1QHM8"/>
<dbReference type="InterPro" id="IPR003126">
    <property type="entry name" value="Znf_UBR"/>
</dbReference>
<evidence type="ECO:0000256" key="5">
    <source>
        <dbReference type="SAM" id="MobiDB-lite"/>
    </source>
</evidence>